<evidence type="ECO:0000256" key="3">
    <source>
        <dbReference type="ARBA" id="ARBA00012776"/>
    </source>
</evidence>
<gene>
    <name evidence="16" type="primary">LOC100897791</name>
</gene>
<dbReference type="PANTHER" id="PTHR48099">
    <property type="entry name" value="C-1-TETRAHYDROFOLATE SYNTHASE, CYTOPLASMIC-RELATED"/>
    <property type="match status" value="1"/>
</dbReference>
<dbReference type="CDD" id="cd01080">
    <property type="entry name" value="NAD_bind_m-THF_DH_Cyclohyd"/>
    <property type="match status" value="1"/>
</dbReference>
<dbReference type="GO" id="GO:0005829">
    <property type="term" value="C:cytosol"/>
    <property type="evidence" value="ECO:0007669"/>
    <property type="project" value="TreeGrafter"/>
</dbReference>
<keyword evidence="7" id="KW-0378">Hydrolase</keyword>
<evidence type="ECO:0000256" key="7">
    <source>
        <dbReference type="ARBA" id="ARBA00022801"/>
    </source>
</evidence>
<dbReference type="PRINTS" id="PR00085">
    <property type="entry name" value="THFDHDRGNASE"/>
</dbReference>
<dbReference type="Pfam" id="PF00763">
    <property type="entry name" value="THF_DHG_CYH"/>
    <property type="match status" value="1"/>
</dbReference>
<dbReference type="GO" id="GO:0004477">
    <property type="term" value="F:methenyltetrahydrofolate cyclohydrolase activity"/>
    <property type="evidence" value="ECO:0007669"/>
    <property type="project" value="UniProtKB-EC"/>
</dbReference>
<dbReference type="PANTHER" id="PTHR48099:SF5">
    <property type="entry name" value="C-1-TETRAHYDROFOLATE SYNTHASE, CYTOPLASMIC"/>
    <property type="match status" value="1"/>
</dbReference>
<comment type="subunit">
    <text evidence="2">Homodimer.</text>
</comment>
<dbReference type="RefSeq" id="XP_003747281.1">
    <property type="nucleotide sequence ID" value="XM_003747233.2"/>
</dbReference>
<evidence type="ECO:0000259" key="13">
    <source>
        <dbReference type="Pfam" id="PF00763"/>
    </source>
</evidence>
<dbReference type="KEGG" id="goe:100897791"/>
<feature type="domain" description="Tetrahydrofolate dehydrogenase/cyclohydrolase catalytic" evidence="13">
    <location>
        <begin position="6"/>
        <end position="124"/>
    </location>
</feature>
<dbReference type="FunFam" id="3.40.50.10860:FF:000005">
    <property type="entry name" value="C-1-tetrahydrofolate synthase, cytoplasmic, putative"/>
    <property type="match status" value="1"/>
</dbReference>
<dbReference type="InterPro" id="IPR020630">
    <property type="entry name" value="THF_DH/CycHdrlase_cat_dom"/>
</dbReference>
<sequence length="301" mass="32003">MVAKVLSGTETAKEVRKALAQEVLDFKTKNPSFRPKLVIVQVGGREDSNVYIRMKVKAAGEVGVEAEHVKFPPTVTESELLTGVEKLNADPSVHGIIVQLPLDCTNKIDAGKITNAVSPLKDVDGIHIENAGRLAHGELEGFFLPCTPRGCLELIQKTGIDISGKHAVVIGRSKIVGAPMSCILRTVNATVTVCHSRTKDVASFTRQADIIVAAVGVAQMVKKDWVKPGAVVIDCGINSIPDPSTARGSRLVGDVDYEAVKEVASWITPVPGGVGPMTVAMLIKNTVISAKREVVGSLKNF</sequence>
<dbReference type="GeneID" id="100897791"/>
<keyword evidence="15" id="KW-1185">Reference proteome</keyword>
<evidence type="ECO:0000256" key="4">
    <source>
        <dbReference type="ARBA" id="ARBA00012859"/>
    </source>
</evidence>
<evidence type="ECO:0000256" key="8">
    <source>
        <dbReference type="ARBA" id="ARBA00022857"/>
    </source>
</evidence>
<keyword evidence="10" id="KW-0511">Multifunctional enzyme</keyword>
<dbReference type="EC" id="3.5.4.9" evidence="3"/>
<dbReference type="PROSITE" id="PS00766">
    <property type="entry name" value="THF_DHG_CYH_1"/>
    <property type="match status" value="1"/>
</dbReference>
<evidence type="ECO:0000313" key="15">
    <source>
        <dbReference type="Proteomes" id="UP000694867"/>
    </source>
</evidence>
<dbReference type="AlphaFoldDB" id="A0AAJ6QXP7"/>
<keyword evidence="9" id="KW-0560">Oxidoreductase</keyword>
<dbReference type="InterPro" id="IPR000672">
    <property type="entry name" value="THF_DH/CycHdrlase"/>
</dbReference>
<dbReference type="InterPro" id="IPR036291">
    <property type="entry name" value="NAD(P)-bd_dom_sf"/>
</dbReference>
<feature type="domain" description="Tetrahydrofolate dehydrogenase/cyclohydrolase NAD(P)-binding" evidence="14">
    <location>
        <begin position="145"/>
        <end position="293"/>
    </location>
</feature>
<evidence type="ECO:0000256" key="2">
    <source>
        <dbReference type="ARBA" id="ARBA00011738"/>
    </source>
</evidence>
<evidence type="ECO:0000256" key="5">
    <source>
        <dbReference type="ARBA" id="ARBA00017592"/>
    </source>
</evidence>
<dbReference type="Gene3D" id="3.40.50.10860">
    <property type="entry name" value="Leucine Dehydrogenase, chain A, domain 1"/>
    <property type="match status" value="1"/>
</dbReference>
<reference evidence="16" key="1">
    <citation type="submission" date="2025-08" db="UniProtKB">
        <authorList>
            <consortium name="RefSeq"/>
        </authorList>
    </citation>
    <scope>IDENTIFICATION</scope>
</reference>
<comment type="catalytic activity">
    <reaction evidence="12">
        <text>(6S)-5,6,7,8-tetrahydrofolate + formate + ATP = (6R)-10-formyltetrahydrofolate + ADP + phosphate</text>
        <dbReference type="Rhea" id="RHEA:20221"/>
        <dbReference type="ChEBI" id="CHEBI:15740"/>
        <dbReference type="ChEBI" id="CHEBI:30616"/>
        <dbReference type="ChEBI" id="CHEBI:43474"/>
        <dbReference type="ChEBI" id="CHEBI:57453"/>
        <dbReference type="ChEBI" id="CHEBI:195366"/>
        <dbReference type="ChEBI" id="CHEBI:456216"/>
        <dbReference type="EC" id="6.3.4.3"/>
    </reaction>
</comment>
<dbReference type="FunFam" id="3.40.50.720:FF:000006">
    <property type="entry name" value="Bifunctional protein FolD"/>
    <property type="match status" value="1"/>
</dbReference>
<dbReference type="HAMAP" id="MF_01576">
    <property type="entry name" value="THF_DHG_CYH"/>
    <property type="match status" value="1"/>
</dbReference>
<dbReference type="PROSITE" id="PS00767">
    <property type="entry name" value="THF_DHG_CYH_2"/>
    <property type="match status" value="1"/>
</dbReference>
<evidence type="ECO:0000259" key="14">
    <source>
        <dbReference type="Pfam" id="PF02882"/>
    </source>
</evidence>
<dbReference type="Proteomes" id="UP000694867">
    <property type="component" value="Unplaced"/>
</dbReference>
<evidence type="ECO:0000256" key="12">
    <source>
        <dbReference type="ARBA" id="ARBA00049033"/>
    </source>
</evidence>
<comment type="pathway">
    <text evidence="1">One-carbon metabolism; tetrahydrofolate interconversion.</text>
</comment>
<evidence type="ECO:0000256" key="11">
    <source>
        <dbReference type="ARBA" id="ARBA00036357"/>
    </source>
</evidence>
<dbReference type="InterPro" id="IPR020867">
    <property type="entry name" value="THF_DH/CycHdrlase_CS"/>
</dbReference>
<comment type="catalytic activity">
    <reaction evidence="11">
        <text>(6R)-5,10-methenyltetrahydrofolate + H2O = (6R)-10-formyltetrahydrofolate + H(+)</text>
        <dbReference type="Rhea" id="RHEA:23700"/>
        <dbReference type="ChEBI" id="CHEBI:15377"/>
        <dbReference type="ChEBI" id="CHEBI:15378"/>
        <dbReference type="ChEBI" id="CHEBI:57455"/>
        <dbReference type="ChEBI" id="CHEBI:195366"/>
        <dbReference type="EC" id="3.5.4.9"/>
    </reaction>
</comment>
<dbReference type="InterPro" id="IPR046346">
    <property type="entry name" value="Aminoacid_DH-like_N_sf"/>
</dbReference>
<protein>
    <recommendedName>
        <fullName evidence="5">C-1-tetrahydrofolate synthase, cytoplasmic</fullName>
        <ecNumber evidence="4">1.5.1.5</ecNumber>
        <ecNumber evidence="3">3.5.4.9</ecNumber>
    </recommendedName>
</protein>
<organism evidence="15 16">
    <name type="scientific">Galendromus occidentalis</name>
    <name type="common">western predatory mite</name>
    <dbReference type="NCBI Taxonomy" id="34638"/>
    <lineage>
        <taxon>Eukaryota</taxon>
        <taxon>Metazoa</taxon>
        <taxon>Ecdysozoa</taxon>
        <taxon>Arthropoda</taxon>
        <taxon>Chelicerata</taxon>
        <taxon>Arachnida</taxon>
        <taxon>Acari</taxon>
        <taxon>Parasitiformes</taxon>
        <taxon>Mesostigmata</taxon>
        <taxon>Gamasina</taxon>
        <taxon>Phytoseioidea</taxon>
        <taxon>Phytoseiidae</taxon>
        <taxon>Typhlodrominae</taxon>
        <taxon>Galendromus</taxon>
    </lineage>
</organism>
<dbReference type="GO" id="GO:0004488">
    <property type="term" value="F:methylenetetrahydrofolate dehydrogenase (NADP+) activity"/>
    <property type="evidence" value="ECO:0007669"/>
    <property type="project" value="UniProtKB-EC"/>
</dbReference>
<keyword evidence="8" id="KW-0521">NADP</keyword>
<name>A0AAJ6QXP7_9ACAR</name>
<dbReference type="SUPFAM" id="SSF53223">
    <property type="entry name" value="Aminoacid dehydrogenase-like, N-terminal domain"/>
    <property type="match status" value="1"/>
</dbReference>
<evidence type="ECO:0000313" key="16">
    <source>
        <dbReference type="RefSeq" id="XP_003747281.1"/>
    </source>
</evidence>
<evidence type="ECO:0000256" key="9">
    <source>
        <dbReference type="ARBA" id="ARBA00023002"/>
    </source>
</evidence>
<dbReference type="SUPFAM" id="SSF51735">
    <property type="entry name" value="NAD(P)-binding Rossmann-fold domains"/>
    <property type="match status" value="1"/>
</dbReference>
<dbReference type="GO" id="GO:0035999">
    <property type="term" value="P:tetrahydrofolate interconversion"/>
    <property type="evidence" value="ECO:0007669"/>
    <property type="project" value="TreeGrafter"/>
</dbReference>
<dbReference type="EC" id="1.5.1.5" evidence="4"/>
<accession>A0AAJ6QXP7</accession>
<keyword evidence="6" id="KW-0554">One-carbon metabolism</keyword>
<evidence type="ECO:0000256" key="1">
    <source>
        <dbReference type="ARBA" id="ARBA00004777"/>
    </source>
</evidence>
<dbReference type="Gene3D" id="3.40.50.720">
    <property type="entry name" value="NAD(P)-binding Rossmann-like Domain"/>
    <property type="match status" value="1"/>
</dbReference>
<dbReference type="InterPro" id="IPR020631">
    <property type="entry name" value="THF_DH/CycHdrlase_NAD-bd_dom"/>
</dbReference>
<dbReference type="GO" id="GO:0004329">
    <property type="term" value="F:formate-tetrahydrofolate ligase activity"/>
    <property type="evidence" value="ECO:0007669"/>
    <property type="project" value="UniProtKB-EC"/>
</dbReference>
<dbReference type="Pfam" id="PF02882">
    <property type="entry name" value="THF_DHG_CYH_C"/>
    <property type="match status" value="1"/>
</dbReference>
<evidence type="ECO:0000256" key="6">
    <source>
        <dbReference type="ARBA" id="ARBA00022563"/>
    </source>
</evidence>
<evidence type="ECO:0000256" key="10">
    <source>
        <dbReference type="ARBA" id="ARBA00023268"/>
    </source>
</evidence>
<proteinExistence type="inferred from homology"/>